<comment type="similarity">
    <text evidence="2">Belongs to the nuclear hormone receptor family.</text>
</comment>
<evidence type="ECO:0000256" key="4">
    <source>
        <dbReference type="ARBA" id="ARBA00022771"/>
    </source>
</evidence>
<dbReference type="PANTHER" id="PTHR46397">
    <property type="entry name" value="NUCLEAR HORMONE RECEPTOR FAMILY-RELATED"/>
    <property type="match status" value="1"/>
</dbReference>
<dbReference type="PANTHER" id="PTHR46397:SF3">
    <property type="entry name" value="NR LBD DOMAIN-CONTAINING PROTEIN-RELATED"/>
    <property type="match status" value="1"/>
</dbReference>
<reference evidence="13" key="1">
    <citation type="journal article" date="2015" name="Nat. Genet.">
        <title>The genome and transcriptome of the zoonotic hookworm Ancylostoma ceylanicum identify infection-specific gene families.</title>
        <authorList>
            <person name="Schwarz E.M."/>
            <person name="Hu Y."/>
            <person name="Antoshechkin I."/>
            <person name="Miller M.M."/>
            <person name="Sternberg P.W."/>
            <person name="Aroian R.V."/>
        </authorList>
    </citation>
    <scope>NUCLEOTIDE SEQUENCE</scope>
    <source>
        <strain evidence="13">HY135</strain>
    </source>
</reference>
<dbReference type="GO" id="GO:0003700">
    <property type="term" value="F:DNA-binding transcription factor activity"/>
    <property type="evidence" value="ECO:0007669"/>
    <property type="project" value="InterPro"/>
</dbReference>
<name>A0A016WRH3_9BILA</name>
<sequence length="377" mass="42718">MPGTPRPQLVLVHPCCFPTVSMDLRKAATAFWFAINYVLILIPEQGLVHYEFYFMDETSDRNAVINFARSNGAACELIDMDPRSFHWVPPYPQSSELIREHQRPTVLQRTQLDHFEPTSSSNFFSPLNIASGFPFPELDYRIHDSSPMIQPSTAAEQTIVPTTMETGDLQKDIPELKPFTLHTPRSVPDHEFPLFNPVFQYPVPGVDAGQFSIKKDVKDEFNAYLTQPSQNYSSNPPSVQMHQTFTFTKPNDNSCNITQDCQVCHSTHANGLHFGARTCAACAAFFRRTISDGKKYVCKRSQRCNNPSRDATGYRKICRSCRLKRCMDIGMLPDNVQHKRSRRESPPPPITKSFSAIFQPFYDHMHTNGGSTIASSL</sequence>
<dbReference type="Gene3D" id="3.30.50.10">
    <property type="entry name" value="Erythroid Transcription Factor GATA-1, subunit A"/>
    <property type="match status" value="1"/>
</dbReference>
<evidence type="ECO:0000256" key="6">
    <source>
        <dbReference type="ARBA" id="ARBA00023015"/>
    </source>
</evidence>
<gene>
    <name evidence="12" type="primary">Acey_s0563.g3518</name>
    <name evidence="12" type="synonym">Acey-odr-7</name>
    <name evidence="12" type="ORF">Y032_0563g3518</name>
</gene>
<evidence type="ECO:0000256" key="8">
    <source>
        <dbReference type="ARBA" id="ARBA00023163"/>
    </source>
</evidence>
<keyword evidence="9" id="KW-0675">Receptor</keyword>
<feature type="domain" description="Nuclear receptor" evidence="11">
    <location>
        <begin position="258"/>
        <end position="338"/>
    </location>
</feature>
<dbReference type="InterPro" id="IPR049636">
    <property type="entry name" value="HNF4-like_DBD"/>
</dbReference>
<evidence type="ECO:0000259" key="11">
    <source>
        <dbReference type="PROSITE" id="PS51030"/>
    </source>
</evidence>
<proteinExistence type="inferred from homology"/>
<comment type="caution">
    <text evidence="12">The sequence shown here is derived from an EMBL/GenBank/DDBJ whole genome shotgun (WGS) entry which is preliminary data.</text>
</comment>
<accession>A0A016WRH3</accession>
<protein>
    <recommendedName>
        <fullName evidence="11">Nuclear receptor domain-containing protein</fullName>
    </recommendedName>
</protein>
<dbReference type="AlphaFoldDB" id="A0A016WRH3"/>
<dbReference type="Pfam" id="PF00105">
    <property type="entry name" value="zf-C4"/>
    <property type="match status" value="1"/>
</dbReference>
<evidence type="ECO:0000256" key="3">
    <source>
        <dbReference type="ARBA" id="ARBA00022723"/>
    </source>
</evidence>
<dbReference type="Proteomes" id="UP000024635">
    <property type="component" value="Unassembled WGS sequence"/>
</dbReference>
<evidence type="ECO:0000313" key="13">
    <source>
        <dbReference type="Proteomes" id="UP000024635"/>
    </source>
</evidence>
<dbReference type="GO" id="GO:0008270">
    <property type="term" value="F:zinc ion binding"/>
    <property type="evidence" value="ECO:0007669"/>
    <property type="project" value="UniProtKB-KW"/>
</dbReference>
<dbReference type="EMBL" id="JARK01000163">
    <property type="protein sequence ID" value="EYC41588.1"/>
    <property type="molecule type" value="Genomic_DNA"/>
</dbReference>
<dbReference type="PRINTS" id="PR00047">
    <property type="entry name" value="STROIDFINGER"/>
</dbReference>
<dbReference type="PROSITE" id="PS00031">
    <property type="entry name" value="NUCLEAR_REC_DBD_1"/>
    <property type="match status" value="1"/>
</dbReference>
<keyword evidence="13" id="KW-1185">Reference proteome</keyword>
<keyword evidence="10" id="KW-0539">Nucleus</keyword>
<dbReference type="OrthoDB" id="9996608at2759"/>
<evidence type="ECO:0000256" key="10">
    <source>
        <dbReference type="ARBA" id="ARBA00023242"/>
    </source>
</evidence>
<dbReference type="SMART" id="SM00399">
    <property type="entry name" value="ZnF_C4"/>
    <property type="match status" value="1"/>
</dbReference>
<dbReference type="InterPro" id="IPR013088">
    <property type="entry name" value="Znf_NHR/GATA"/>
</dbReference>
<dbReference type="STRING" id="53326.A0A016WRH3"/>
<evidence type="ECO:0000256" key="5">
    <source>
        <dbReference type="ARBA" id="ARBA00022833"/>
    </source>
</evidence>
<organism evidence="12 13">
    <name type="scientific">Ancylostoma ceylanicum</name>
    <dbReference type="NCBI Taxonomy" id="53326"/>
    <lineage>
        <taxon>Eukaryota</taxon>
        <taxon>Metazoa</taxon>
        <taxon>Ecdysozoa</taxon>
        <taxon>Nematoda</taxon>
        <taxon>Chromadorea</taxon>
        <taxon>Rhabditida</taxon>
        <taxon>Rhabditina</taxon>
        <taxon>Rhabditomorpha</taxon>
        <taxon>Strongyloidea</taxon>
        <taxon>Ancylostomatidae</taxon>
        <taxon>Ancylostomatinae</taxon>
        <taxon>Ancylostoma</taxon>
    </lineage>
</organism>
<keyword evidence="7" id="KW-0238">DNA-binding</keyword>
<dbReference type="CDD" id="cd06960">
    <property type="entry name" value="NR_DBD_HNF4A"/>
    <property type="match status" value="1"/>
</dbReference>
<keyword evidence="6" id="KW-0805">Transcription regulation</keyword>
<dbReference type="SUPFAM" id="SSF57716">
    <property type="entry name" value="Glucocorticoid receptor-like (DNA-binding domain)"/>
    <property type="match status" value="1"/>
</dbReference>
<dbReference type="InterPro" id="IPR001628">
    <property type="entry name" value="Znf_hrmn_rcpt"/>
</dbReference>
<dbReference type="PROSITE" id="PS51030">
    <property type="entry name" value="NUCLEAR_REC_DBD_2"/>
    <property type="match status" value="1"/>
</dbReference>
<dbReference type="GO" id="GO:0000978">
    <property type="term" value="F:RNA polymerase II cis-regulatory region sequence-specific DNA binding"/>
    <property type="evidence" value="ECO:0007669"/>
    <property type="project" value="InterPro"/>
</dbReference>
<dbReference type="GO" id="GO:0005634">
    <property type="term" value="C:nucleus"/>
    <property type="evidence" value="ECO:0007669"/>
    <property type="project" value="UniProtKB-SubCell"/>
</dbReference>
<keyword evidence="3" id="KW-0479">Metal-binding</keyword>
<evidence type="ECO:0000256" key="1">
    <source>
        <dbReference type="ARBA" id="ARBA00004123"/>
    </source>
</evidence>
<evidence type="ECO:0000256" key="2">
    <source>
        <dbReference type="ARBA" id="ARBA00005993"/>
    </source>
</evidence>
<evidence type="ECO:0000256" key="9">
    <source>
        <dbReference type="ARBA" id="ARBA00023170"/>
    </source>
</evidence>
<evidence type="ECO:0000256" key="7">
    <source>
        <dbReference type="ARBA" id="ARBA00023125"/>
    </source>
</evidence>
<keyword evidence="8" id="KW-0804">Transcription</keyword>
<keyword evidence="4" id="KW-0863">Zinc-finger</keyword>
<evidence type="ECO:0000313" key="12">
    <source>
        <dbReference type="EMBL" id="EYC41588.1"/>
    </source>
</evidence>
<comment type="subcellular location">
    <subcellularLocation>
        <location evidence="1">Nucleus</location>
    </subcellularLocation>
</comment>
<keyword evidence="5" id="KW-0862">Zinc</keyword>